<dbReference type="Proteomes" id="UP000552954">
    <property type="component" value="Unassembled WGS sequence"/>
</dbReference>
<accession>A0A849KBF2</accession>
<dbReference type="PANTHER" id="PTHR44591">
    <property type="entry name" value="STRESS RESPONSE REGULATOR PROTEIN 1"/>
    <property type="match status" value="1"/>
</dbReference>
<evidence type="ECO:0000256" key="2">
    <source>
        <dbReference type="PROSITE-ProRule" id="PRU00169"/>
    </source>
</evidence>
<feature type="modified residue" description="4-aspartylphosphate" evidence="2">
    <location>
        <position position="98"/>
    </location>
</feature>
<dbReference type="Pfam" id="PF00072">
    <property type="entry name" value="Response_reg"/>
    <property type="match status" value="1"/>
</dbReference>
<organism evidence="5 6">
    <name type="scientific">Ramlibacter montanisoli</name>
    <dbReference type="NCBI Taxonomy" id="2732512"/>
    <lineage>
        <taxon>Bacteria</taxon>
        <taxon>Pseudomonadati</taxon>
        <taxon>Pseudomonadota</taxon>
        <taxon>Betaproteobacteria</taxon>
        <taxon>Burkholderiales</taxon>
        <taxon>Comamonadaceae</taxon>
        <taxon>Ramlibacter</taxon>
    </lineage>
</organism>
<dbReference type="PROSITE" id="PS50110">
    <property type="entry name" value="RESPONSE_REGULATORY"/>
    <property type="match status" value="1"/>
</dbReference>
<name>A0A849KBF2_9BURK</name>
<dbReference type="GO" id="GO:0000160">
    <property type="term" value="P:phosphorelay signal transduction system"/>
    <property type="evidence" value="ECO:0007669"/>
    <property type="project" value="InterPro"/>
</dbReference>
<dbReference type="Gene3D" id="3.40.50.2300">
    <property type="match status" value="1"/>
</dbReference>
<dbReference type="AlphaFoldDB" id="A0A849KBF2"/>
<reference evidence="5 6" key="1">
    <citation type="submission" date="2020-05" db="EMBL/GenBank/DDBJ databases">
        <authorList>
            <person name="Khan S.A."/>
            <person name="Jeon C.O."/>
            <person name="Chun B.H."/>
        </authorList>
    </citation>
    <scope>NUCLEOTIDE SEQUENCE [LARGE SCALE GENOMIC DNA]</scope>
    <source>
        <strain evidence="5 6">B156</strain>
    </source>
</reference>
<proteinExistence type="predicted"/>
<evidence type="ECO:0000313" key="6">
    <source>
        <dbReference type="Proteomes" id="UP000552954"/>
    </source>
</evidence>
<comment type="caution">
    <text evidence="5">The sequence shown here is derived from an EMBL/GenBank/DDBJ whole genome shotgun (WGS) entry which is preliminary data.</text>
</comment>
<evidence type="ECO:0000256" key="3">
    <source>
        <dbReference type="SAM" id="MobiDB-lite"/>
    </source>
</evidence>
<dbReference type="InterPro" id="IPR001789">
    <property type="entry name" value="Sig_transdc_resp-reg_receiver"/>
</dbReference>
<dbReference type="PANTHER" id="PTHR44591:SF3">
    <property type="entry name" value="RESPONSE REGULATORY DOMAIN-CONTAINING PROTEIN"/>
    <property type="match status" value="1"/>
</dbReference>
<gene>
    <name evidence="5" type="ORF">HK415_12345</name>
</gene>
<keyword evidence="1 2" id="KW-0597">Phosphoprotein</keyword>
<evidence type="ECO:0000313" key="5">
    <source>
        <dbReference type="EMBL" id="NNU43774.1"/>
    </source>
</evidence>
<dbReference type="RefSeq" id="WP_171559620.1">
    <property type="nucleotide sequence ID" value="NZ_JABFCS010000001.1"/>
</dbReference>
<dbReference type="SMART" id="SM00448">
    <property type="entry name" value="REC"/>
    <property type="match status" value="1"/>
</dbReference>
<protein>
    <submittedName>
        <fullName evidence="5">Response regulator</fullName>
    </submittedName>
</protein>
<evidence type="ECO:0000256" key="1">
    <source>
        <dbReference type="ARBA" id="ARBA00022553"/>
    </source>
</evidence>
<reference evidence="5 6" key="2">
    <citation type="submission" date="2020-06" db="EMBL/GenBank/DDBJ databases">
        <title>Ramlibacter rhizophilus sp. nov., isolated from rhizosphere soil of national flower Mugunghwa from South Korea.</title>
        <authorList>
            <person name="Zheng-Fei Y."/>
            <person name="Huan T."/>
        </authorList>
    </citation>
    <scope>NUCLEOTIDE SEQUENCE [LARGE SCALE GENOMIC DNA]</scope>
    <source>
        <strain evidence="5 6">B156</strain>
    </source>
</reference>
<keyword evidence="6" id="KW-1185">Reference proteome</keyword>
<feature type="domain" description="Response regulatory" evidence="4">
    <location>
        <begin position="51"/>
        <end position="166"/>
    </location>
</feature>
<feature type="region of interest" description="Disordered" evidence="3">
    <location>
        <begin position="1"/>
        <end position="44"/>
    </location>
</feature>
<dbReference type="InterPro" id="IPR050595">
    <property type="entry name" value="Bact_response_regulator"/>
</dbReference>
<dbReference type="SUPFAM" id="SSF52172">
    <property type="entry name" value="CheY-like"/>
    <property type="match status" value="1"/>
</dbReference>
<dbReference type="EMBL" id="JABFCS010000001">
    <property type="protein sequence ID" value="NNU43774.1"/>
    <property type="molecule type" value="Genomic_DNA"/>
</dbReference>
<dbReference type="InterPro" id="IPR011006">
    <property type="entry name" value="CheY-like_superfamily"/>
</dbReference>
<sequence>MDNKEAALPDPNEPGNRGGSGAASLRSHLDNDARRSTAPRPALGVDRSQHTILVVDDSEAAKYAVARGLRAAGFRTLEGSAGAECLELAPKADAVVLDVHLPDINGLEVCRLLRANDATASLPIVHMTAVYQGEEHEAQSIAAGANAYLGAPVAPAELAALLDDLVVVVTRAKE</sequence>
<evidence type="ECO:0000259" key="4">
    <source>
        <dbReference type="PROSITE" id="PS50110"/>
    </source>
</evidence>